<feature type="transmembrane region" description="Helical" evidence="1">
    <location>
        <begin position="49"/>
        <end position="68"/>
    </location>
</feature>
<dbReference type="Proteomes" id="UP000095651">
    <property type="component" value="Unassembled WGS sequence"/>
</dbReference>
<name>A0A174IZN7_9FIRM</name>
<feature type="transmembrane region" description="Helical" evidence="1">
    <location>
        <begin position="149"/>
        <end position="172"/>
    </location>
</feature>
<gene>
    <name evidence="4" type="ORF">ERS852407_04359</name>
</gene>
<feature type="transmembrane region" description="Helical" evidence="1">
    <location>
        <begin position="12"/>
        <end position="37"/>
    </location>
</feature>
<keyword evidence="1" id="KW-0472">Membrane</keyword>
<proteinExistence type="predicted"/>
<keyword evidence="1" id="KW-0812">Transmembrane</keyword>
<evidence type="ECO:0000259" key="2">
    <source>
        <dbReference type="Pfam" id="PF20394"/>
    </source>
</evidence>
<feature type="domain" description="DUF6688" evidence="3">
    <location>
        <begin position="253"/>
        <end position="364"/>
    </location>
</feature>
<dbReference type="Pfam" id="PF23543">
    <property type="entry name" value="DUF6688_C"/>
    <property type="match status" value="1"/>
</dbReference>
<dbReference type="RefSeq" id="WP_055658332.1">
    <property type="nucleotide sequence ID" value="NZ_CABIXC010000014.1"/>
</dbReference>
<keyword evidence="1" id="KW-1133">Transmembrane helix</keyword>
<dbReference type="InterPro" id="IPR046510">
    <property type="entry name" value="DUF6688_N"/>
</dbReference>
<feature type="transmembrane region" description="Helical" evidence="1">
    <location>
        <begin position="88"/>
        <end position="109"/>
    </location>
</feature>
<accession>A0A174IZN7</accession>
<dbReference type="AlphaFoldDB" id="A0A174IZN7"/>
<evidence type="ECO:0000313" key="4">
    <source>
        <dbReference type="EMBL" id="CUO91057.1"/>
    </source>
</evidence>
<evidence type="ECO:0000313" key="5">
    <source>
        <dbReference type="Proteomes" id="UP000095651"/>
    </source>
</evidence>
<feature type="transmembrane region" description="Helical" evidence="1">
    <location>
        <begin position="193"/>
        <end position="222"/>
    </location>
</feature>
<protein>
    <submittedName>
        <fullName evidence="4">Uncharacterized protein</fullName>
    </submittedName>
</protein>
<dbReference type="InterPro" id="IPR056491">
    <property type="entry name" value="DUF6688_C"/>
</dbReference>
<evidence type="ECO:0000256" key="1">
    <source>
        <dbReference type="SAM" id="Phobius"/>
    </source>
</evidence>
<feature type="domain" description="DUF6688" evidence="2">
    <location>
        <begin position="17"/>
        <end position="250"/>
    </location>
</feature>
<dbReference type="EMBL" id="CYZE01000014">
    <property type="protein sequence ID" value="CUO91057.1"/>
    <property type="molecule type" value="Genomic_DNA"/>
</dbReference>
<organism evidence="4 5">
    <name type="scientific">Hungatella hathewayi</name>
    <dbReference type="NCBI Taxonomy" id="154046"/>
    <lineage>
        <taxon>Bacteria</taxon>
        <taxon>Bacillati</taxon>
        <taxon>Bacillota</taxon>
        <taxon>Clostridia</taxon>
        <taxon>Lachnospirales</taxon>
        <taxon>Lachnospiraceae</taxon>
        <taxon>Hungatella</taxon>
    </lineage>
</organism>
<dbReference type="Pfam" id="PF20394">
    <property type="entry name" value="DUF6688"/>
    <property type="match status" value="1"/>
</dbReference>
<reference evidence="4 5" key="1">
    <citation type="submission" date="2015-09" db="EMBL/GenBank/DDBJ databases">
        <authorList>
            <consortium name="Pathogen Informatics"/>
        </authorList>
    </citation>
    <scope>NUCLEOTIDE SEQUENCE [LARGE SCALE GENOMIC DNA]</scope>
    <source>
        <strain evidence="4 5">2789STDY5608850</strain>
    </source>
</reference>
<evidence type="ECO:0000259" key="3">
    <source>
        <dbReference type="Pfam" id="PF23543"/>
    </source>
</evidence>
<sequence length="364" mass="40990">MADLAGQLFGSIILLGLLFLFFIVPIILTFMNLYFILAEPGKFKNAAEVLTWILGPLFSAILYDYMGIGGEWQEQLFSSDSAIHTPVSGHYVVTVLVLVSLGLLGYFLLKLASKRLPPLVKILSISFLYIGCAVCVMWIIQVLGRADELSVYLAVFPLNVILLSASVVKTLLKEQKEEDEGKDFEKLTGLRRLLVKSSCWPALAFLMVWPVLGICIAVLVLFGQEPSAAVKAFTETSDWMLSQRISPPTVYSDGHYLCTVAAGGHEKLVKPKRIGVRHGHRIVVNRQLCVANAFEQVLEERTPRFHRFVRHVYDTYGYPVAKHIRTPLAADITYLVMKPLEWIFLLVLYLTDRKPEDRIAKQYL</sequence>
<feature type="transmembrane region" description="Helical" evidence="1">
    <location>
        <begin position="121"/>
        <end position="143"/>
    </location>
</feature>